<accession>A0A7H0IN63</accession>
<gene>
    <name evidence="3" type="ORF">IAG44_35435</name>
</gene>
<evidence type="ECO:0000259" key="2">
    <source>
        <dbReference type="SMART" id="SM00481"/>
    </source>
</evidence>
<feature type="region of interest" description="Disordered" evidence="1">
    <location>
        <begin position="1"/>
        <end position="44"/>
    </location>
</feature>
<dbReference type="KEGG" id="sroi:IAG44_35435"/>
<feature type="compositionally biased region" description="Basic residues" evidence="1">
    <location>
        <begin position="1"/>
        <end position="16"/>
    </location>
</feature>
<reference evidence="3 4" key="1">
    <citation type="submission" date="2020-08" db="EMBL/GenBank/DDBJ databases">
        <title>A novel species.</title>
        <authorList>
            <person name="Gao J."/>
        </authorList>
    </citation>
    <scope>NUCLEOTIDE SEQUENCE [LARGE SCALE GENOMIC DNA]</scope>
    <source>
        <strain evidence="3 4">CRXT-G-22</strain>
    </source>
</reference>
<dbReference type="EMBL" id="CP060828">
    <property type="protein sequence ID" value="QNP74229.1"/>
    <property type="molecule type" value="Genomic_DNA"/>
</dbReference>
<dbReference type="SUPFAM" id="SSF89550">
    <property type="entry name" value="PHP domain-like"/>
    <property type="match status" value="1"/>
</dbReference>
<dbReference type="InterPro" id="IPR003141">
    <property type="entry name" value="Pol/His_phosphatase_N"/>
</dbReference>
<dbReference type="SMART" id="SM00481">
    <property type="entry name" value="POLIIIAc"/>
    <property type="match status" value="1"/>
</dbReference>
<dbReference type="Gene3D" id="3.20.20.140">
    <property type="entry name" value="Metal-dependent hydrolases"/>
    <property type="match status" value="1"/>
</dbReference>
<evidence type="ECO:0000313" key="3">
    <source>
        <dbReference type="EMBL" id="QNP74229.1"/>
    </source>
</evidence>
<keyword evidence="4" id="KW-1185">Reference proteome</keyword>
<sequence length="571" mass="60967">MSHGHRHDHGHHHHHHGSADAASLPPALDLSVPDGELTPGQLSRRSMLRRTGLLGAGLTAGGVLGGAGEAAASTGRTSASHSARSGGYLWLAGDHHIHTQYSNDGKYRVADQVRNGARYGMDWLVITDHGNATHARIGVEKVNPDIREARAAHEDTLVFQGLEWNVPAAEHATVFVHPGRNEVAVLKQFETDYDGGVKGATASTPANEALAIAGLSFLADQVRRHKVKDALMLANHPARKGIDSPHEIRAWRDATGPGHRIAVGMEGAPGHQAGGIAAPLGMGRARGIYDNSPSANSFPGYPLESYRTWGGFDWMTSTVGGLWDSLLAEGKPWWITANSDSHHVYADTAVRGGPESDYTANGKHTDPVYGGRLDLTEGDYWPGQYSRTHVGATSFSYQAVMDGIRAGRIWVDHGQLISGLNARLRSAGRAVTLGGALHVRRGSRVDLVVDISLANGPNWAGFVPSLARVDVIQGEVTGPVSDRDAFSTPDTKVVKSFEVNKSAGTVRLTYSLGRVDRPVYVRLRGTDGKRTAVGPMGAAVDPAGPALDVVGDADPWLDLWFYSNPMWVLPA</sequence>
<dbReference type="InterPro" id="IPR006311">
    <property type="entry name" value="TAT_signal"/>
</dbReference>
<evidence type="ECO:0000256" key="1">
    <source>
        <dbReference type="SAM" id="MobiDB-lite"/>
    </source>
</evidence>
<dbReference type="PANTHER" id="PTHR42924:SF11">
    <property type="entry name" value="POLYMERASE_HISTIDINOL PHOSPHATASE N-TERMINAL DOMAIN-CONTAINING PROTEIN"/>
    <property type="match status" value="1"/>
</dbReference>
<feature type="domain" description="Polymerase/histidinol phosphatase N-terminal" evidence="2">
    <location>
        <begin position="93"/>
        <end position="168"/>
    </location>
</feature>
<dbReference type="PANTHER" id="PTHR42924">
    <property type="entry name" value="EXONUCLEASE"/>
    <property type="match status" value="1"/>
</dbReference>
<dbReference type="GO" id="GO:0004534">
    <property type="term" value="F:5'-3' RNA exonuclease activity"/>
    <property type="evidence" value="ECO:0007669"/>
    <property type="project" value="TreeGrafter"/>
</dbReference>
<organism evidence="3 4">
    <name type="scientific">Streptomyces roseirectus</name>
    <dbReference type="NCBI Taxonomy" id="2768066"/>
    <lineage>
        <taxon>Bacteria</taxon>
        <taxon>Bacillati</taxon>
        <taxon>Actinomycetota</taxon>
        <taxon>Actinomycetes</taxon>
        <taxon>Kitasatosporales</taxon>
        <taxon>Streptomycetaceae</taxon>
        <taxon>Streptomyces</taxon>
    </lineage>
</organism>
<dbReference type="InterPro" id="IPR004013">
    <property type="entry name" value="PHP_dom"/>
</dbReference>
<dbReference type="InterPro" id="IPR016195">
    <property type="entry name" value="Pol/histidinol_Pase-like"/>
</dbReference>
<feature type="compositionally biased region" description="Low complexity" evidence="1">
    <location>
        <begin position="19"/>
        <end position="34"/>
    </location>
</feature>
<dbReference type="AlphaFoldDB" id="A0A7H0IN63"/>
<dbReference type="RefSeq" id="WP_187751154.1">
    <property type="nucleotide sequence ID" value="NZ_CP060828.1"/>
</dbReference>
<dbReference type="PROSITE" id="PS51318">
    <property type="entry name" value="TAT"/>
    <property type="match status" value="1"/>
</dbReference>
<name>A0A7H0IN63_9ACTN</name>
<dbReference type="InterPro" id="IPR052018">
    <property type="entry name" value="PHP_domain"/>
</dbReference>
<dbReference type="Proteomes" id="UP000516052">
    <property type="component" value="Chromosome"/>
</dbReference>
<protein>
    <submittedName>
        <fullName evidence="3">PHP domain-containing protein</fullName>
    </submittedName>
</protein>
<evidence type="ECO:0000313" key="4">
    <source>
        <dbReference type="Proteomes" id="UP000516052"/>
    </source>
</evidence>
<dbReference type="GO" id="GO:0035312">
    <property type="term" value="F:5'-3' DNA exonuclease activity"/>
    <property type="evidence" value="ECO:0007669"/>
    <property type="project" value="TreeGrafter"/>
</dbReference>
<dbReference type="Pfam" id="PF02811">
    <property type="entry name" value="PHP"/>
    <property type="match status" value="1"/>
</dbReference>
<proteinExistence type="predicted"/>